<dbReference type="InterPro" id="IPR045384">
    <property type="entry name" value="DUF6527"/>
</dbReference>
<evidence type="ECO:0000313" key="2">
    <source>
        <dbReference type="Proteomes" id="UP001171620"/>
    </source>
</evidence>
<proteinExistence type="predicted"/>
<name>A0AAW7T139_BURVI</name>
<reference evidence="1" key="1">
    <citation type="submission" date="2023-07" db="EMBL/GenBank/DDBJ databases">
        <title>A collection of bacterial strains from the Burkholderia cepacia Research Laboratory and Repository.</title>
        <authorList>
            <person name="Lipuma J."/>
            <person name="Spilker T."/>
            <person name="Caverly L."/>
        </authorList>
    </citation>
    <scope>NUCLEOTIDE SEQUENCE</scope>
    <source>
        <strain evidence="1">AU44268</strain>
    </source>
</reference>
<sequence length="117" mass="13171">MKLEELKREDGTRTVMFDCPGCGFLHQVHVAASNGPVWGWNGSMERPTFTPSVLVTWPQGEPPVTAENFEEYKRNPWPQTTVEKRCHSFVTDGRIQFLGDCTHALAGQTVDLPEIEP</sequence>
<dbReference type="Proteomes" id="UP001171620">
    <property type="component" value="Unassembled WGS sequence"/>
</dbReference>
<dbReference type="EMBL" id="JAUJRV010000008">
    <property type="protein sequence ID" value="MDN7795814.1"/>
    <property type="molecule type" value="Genomic_DNA"/>
</dbReference>
<gene>
    <name evidence="1" type="ORF">QZM33_12810</name>
</gene>
<accession>A0AAW7T139</accession>
<dbReference type="RefSeq" id="WP_301788469.1">
    <property type="nucleotide sequence ID" value="NZ_JAUJRV010000008.1"/>
</dbReference>
<comment type="caution">
    <text evidence="1">The sequence shown here is derived from an EMBL/GenBank/DDBJ whole genome shotgun (WGS) entry which is preliminary data.</text>
</comment>
<evidence type="ECO:0000313" key="1">
    <source>
        <dbReference type="EMBL" id="MDN7795814.1"/>
    </source>
</evidence>
<protein>
    <submittedName>
        <fullName evidence="1">DUF6527 family protein</fullName>
    </submittedName>
</protein>
<organism evidence="1 2">
    <name type="scientific">Burkholderia vietnamiensis</name>
    <dbReference type="NCBI Taxonomy" id="60552"/>
    <lineage>
        <taxon>Bacteria</taxon>
        <taxon>Pseudomonadati</taxon>
        <taxon>Pseudomonadota</taxon>
        <taxon>Betaproteobacteria</taxon>
        <taxon>Burkholderiales</taxon>
        <taxon>Burkholderiaceae</taxon>
        <taxon>Burkholderia</taxon>
        <taxon>Burkholderia cepacia complex</taxon>
    </lineage>
</organism>
<dbReference type="Pfam" id="PF20137">
    <property type="entry name" value="BubE"/>
    <property type="match status" value="1"/>
</dbReference>
<dbReference type="AlphaFoldDB" id="A0AAW7T139"/>